<evidence type="ECO:0000313" key="4">
    <source>
        <dbReference type="EMBL" id="CAA75841.1"/>
    </source>
</evidence>
<dbReference type="InterPro" id="IPR056823">
    <property type="entry name" value="TEN-like_YD-shell"/>
</dbReference>
<accession>O52880</accession>
<evidence type="ECO:0000256" key="2">
    <source>
        <dbReference type="SAM" id="Phobius"/>
    </source>
</evidence>
<keyword evidence="2" id="KW-0812">Transmembrane</keyword>
<evidence type="ECO:0000256" key="1">
    <source>
        <dbReference type="ARBA" id="ARBA00022737"/>
    </source>
</evidence>
<dbReference type="InterPro" id="IPR050708">
    <property type="entry name" value="T6SS_VgrG/RHS"/>
</dbReference>
<feature type="transmembrane region" description="Helical" evidence="2">
    <location>
        <begin position="663"/>
        <end position="686"/>
    </location>
</feature>
<keyword evidence="4" id="KW-0614">Plasmid</keyword>
<proteinExistence type="predicted"/>
<keyword evidence="2" id="KW-1133">Transmembrane helix</keyword>
<dbReference type="PANTHER" id="PTHR32305:SF15">
    <property type="entry name" value="PROTEIN RHSA-RELATED"/>
    <property type="match status" value="1"/>
</dbReference>
<feature type="domain" description="Teneurin-like YD-shell" evidence="3">
    <location>
        <begin position="394"/>
        <end position="493"/>
    </location>
</feature>
<geneLocation type="plasmid" evidence="4">
    <name>QpRS</name>
</geneLocation>
<dbReference type="Gene3D" id="2.180.10.10">
    <property type="entry name" value="RHS repeat-associated core"/>
    <property type="match status" value="1"/>
</dbReference>
<keyword evidence="1" id="KW-0677">Repeat</keyword>
<dbReference type="EMBL" id="Y15898">
    <property type="protein sequence ID" value="CAA75841.1"/>
    <property type="molecule type" value="Genomic_DNA"/>
</dbReference>
<organism evidence="4">
    <name type="scientific">Coxiella burnetii</name>
    <dbReference type="NCBI Taxonomy" id="777"/>
    <lineage>
        <taxon>Bacteria</taxon>
        <taxon>Pseudomonadati</taxon>
        <taxon>Pseudomonadota</taxon>
        <taxon>Gammaproteobacteria</taxon>
        <taxon>Legionellales</taxon>
        <taxon>Coxiellaceae</taxon>
        <taxon>Coxiella</taxon>
    </lineage>
</organism>
<evidence type="ECO:0000259" key="3">
    <source>
        <dbReference type="Pfam" id="PF25023"/>
    </source>
</evidence>
<dbReference type="InterPro" id="IPR022385">
    <property type="entry name" value="Rhs_assc_core"/>
</dbReference>
<dbReference type="PANTHER" id="PTHR32305">
    <property type="match status" value="1"/>
</dbReference>
<dbReference type="Pfam" id="PF25023">
    <property type="entry name" value="TEN_YD-shell"/>
    <property type="match status" value="1"/>
</dbReference>
<sequence>MMHYDSWGQNHLTVFSDGYQERSVYDPITRRATLQPESGSQKLGQQLTEYNLAGLPIKVTQYDNSQGTEQGSAHYEYDGLGQLRKETDELGQVTLYEYDHFGRVTQTTLPENTIIQKSYAPHSTASLITGISVNNFSMGNQTFDSLERLTETTSGGRTSAFSYENASSVPAAVTAPTGETVSYEYLKELGNAVKKISAPEILKTWDYDALTGAMTSATQAAGMIRQMTYYPSGLLKNETSMPDGAAQKSTAYTYSLAGAPQSYTDVFGVTQRYDYDEHGRRIGIEDNDIKVSLGYDAFGRFTKQQATDKKTGAVLSTTLTYDDLNREIKREISASGQSVLVIEQTYQRNHLLKERITQRGRTTLRKEVFAYDSRNRLIEYTCNGEARPQDPYGKAIHRQTFSYDALGNMTKTQTDFSGGRNTATYIYSAIDPTQLLKVNNDHSDYPKEITLEYDKAGRMIRDEAGRTLRYDALGRLQQVNGAGAKGGQYAYDALNTLVSQVVQDEPIYDLYYRADDLVGEARRDGSSQTRYVKSNGCCVGQCTKQGSSNTSRLTTTNQQGSVLSVSEGNHAPQDCIYTRYGYRTPQTETPSVLGFNGERLDPVSGTYHLGNGYRAYNPILMRFNCPDSWSPFGAGGINPYAYCDGDPINRVDPNGHLSSQAELGIGLGVVGLVLAVFTAGTSIAAAGAISAAIESASAISLVVGTLGVAADVASIASGALEDANPQASATLGWISLGLGGPGAVSGLATAARAGKKLISGLAKGGGKIRSQSPV</sequence>
<dbReference type="InterPro" id="IPR031325">
    <property type="entry name" value="RHS_repeat"/>
</dbReference>
<keyword evidence="2" id="KW-0472">Membrane</keyword>
<protein>
    <recommendedName>
        <fullName evidence="3">Teneurin-like YD-shell domain-containing protein</fullName>
    </recommendedName>
</protein>
<dbReference type="Pfam" id="PF05593">
    <property type="entry name" value="RHS_repeat"/>
    <property type="match status" value="1"/>
</dbReference>
<dbReference type="AlphaFoldDB" id="O52880"/>
<dbReference type="SUPFAM" id="SSF56399">
    <property type="entry name" value="ADP-ribosylation"/>
    <property type="match status" value="1"/>
</dbReference>
<gene>
    <name evidence="4" type="primary">orf 774</name>
</gene>
<dbReference type="NCBIfam" id="TIGR01643">
    <property type="entry name" value="YD_repeat_2x"/>
    <property type="match status" value="2"/>
</dbReference>
<feature type="transmembrane region" description="Helical" evidence="2">
    <location>
        <begin position="698"/>
        <end position="719"/>
    </location>
</feature>
<dbReference type="InterPro" id="IPR006530">
    <property type="entry name" value="YD"/>
</dbReference>
<feature type="transmembrane region" description="Helical" evidence="2">
    <location>
        <begin position="731"/>
        <end position="751"/>
    </location>
</feature>
<dbReference type="NCBIfam" id="TIGR03696">
    <property type="entry name" value="Rhs_assc_core"/>
    <property type="match status" value="1"/>
</dbReference>
<reference evidence="4" key="1">
    <citation type="submission" date="1998-03" db="EMBL/GenBank/DDBJ databases">
        <authorList>
            <person name="Lautenschlaeger S."/>
            <person name="Jaeger C."/>
            <person name="Willems H."/>
            <person name="Baljer G."/>
        </authorList>
    </citation>
    <scope>NUCLEOTIDE SEQUENCE</scope>
    <source>
        <strain evidence="4">Priscilla Q177</strain>
        <plasmid evidence="4">QpRS</plasmid>
    </source>
</reference>
<name>O52880_COXBE</name>